<dbReference type="WBParaSite" id="PDA_v2.g16503.t1">
    <property type="protein sequence ID" value="PDA_v2.g16503.t1"/>
    <property type="gene ID" value="PDA_v2.g16503"/>
</dbReference>
<dbReference type="AlphaFoldDB" id="A0A914PL03"/>
<protein>
    <submittedName>
        <fullName evidence="2">Uncharacterized protein</fullName>
    </submittedName>
</protein>
<sequence length="487" mass="56446">MASSRNLIVHVQYLKLADSYNIQTKQENHQEFPFFDGNITNFFARLQSAYNLNHVKAITFTFMDCEFSNFVGFYNFRLKCREFCEKHQIFYLFLDSRLFQCVSLISQTKTMVKEGEKVMIFLLDFPCPPTALSFIRKKKNYRFVKKFFSKFPPFTQQWQEDMFQGLNPKKIIFLKFPTKCHGLSDLEKAQKFFKSYNPMVFDFKVGLAHTMDTIVNKVLHLMDKKDDPYDVEVPCCGEFEIRYNGKTLIEAGETEIAPFEKSVIVNTVPKKSVSKVKVTLKLDINSFYDFKVEPFNGKNEGETKENVAATSSVDKKIVPEKAQMIFDKQNFSVSYFANGKEYNINDLDEVVKTPIYIAFTEEKPIIGKSAMEVYKEKSKFVVFDLIKLCSVSTEDICNPKWGFKLSKEGEKGDSLCLTFETLEGEKYTTVEFLLALVLKNGKDRVKKETGKKFEEVEIKFDGFSPNEILKKNFIEAAKLLKINIVFV</sequence>
<dbReference type="Gene3D" id="3.30.30.30">
    <property type="match status" value="1"/>
</dbReference>
<dbReference type="InterPro" id="IPR043129">
    <property type="entry name" value="ATPase_NBD"/>
</dbReference>
<reference evidence="2" key="1">
    <citation type="submission" date="2022-11" db="UniProtKB">
        <authorList>
            <consortium name="WormBaseParasite"/>
        </authorList>
    </citation>
    <scope>IDENTIFICATION</scope>
</reference>
<evidence type="ECO:0000313" key="2">
    <source>
        <dbReference type="WBParaSite" id="PDA_v2.g16503.t1"/>
    </source>
</evidence>
<keyword evidence="1" id="KW-1185">Reference proteome</keyword>
<name>A0A914PL03_9BILA</name>
<dbReference type="Gene3D" id="3.30.420.40">
    <property type="match status" value="1"/>
</dbReference>
<accession>A0A914PL03</accession>
<dbReference type="SUPFAM" id="SSF53067">
    <property type="entry name" value="Actin-like ATPase domain"/>
    <property type="match status" value="1"/>
</dbReference>
<dbReference type="Proteomes" id="UP000887578">
    <property type="component" value="Unplaced"/>
</dbReference>
<proteinExistence type="predicted"/>
<organism evidence="1 2">
    <name type="scientific">Panagrolaimus davidi</name>
    <dbReference type="NCBI Taxonomy" id="227884"/>
    <lineage>
        <taxon>Eukaryota</taxon>
        <taxon>Metazoa</taxon>
        <taxon>Ecdysozoa</taxon>
        <taxon>Nematoda</taxon>
        <taxon>Chromadorea</taxon>
        <taxon>Rhabditida</taxon>
        <taxon>Tylenchina</taxon>
        <taxon>Panagrolaimomorpha</taxon>
        <taxon>Panagrolaimoidea</taxon>
        <taxon>Panagrolaimidae</taxon>
        <taxon>Panagrolaimus</taxon>
    </lineage>
</organism>
<evidence type="ECO:0000313" key="1">
    <source>
        <dbReference type="Proteomes" id="UP000887578"/>
    </source>
</evidence>